<reference evidence="1 2" key="1">
    <citation type="submission" date="2024-07" db="EMBL/GenBank/DDBJ databases">
        <title>Section-level genome sequencing and comparative genomics of Aspergillus sections Usti and Cavernicolus.</title>
        <authorList>
            <consortium name="Lawrence Berkeley National Laboratory"/>
            <person name="Nybo J.L."/>
            <person name="Vesth T.C."/>
            <person name="Theobald S."/>
            <person name="Frisvad J.C."/>
            <person name="Larsen T.O."/>
            <person name="Kjaerboelling I."/>
            <person name="Rothschild-Mancinelli K."/>
            <person name="Lyhne E.K."/>
            <person name="Kogle M.E."/>
            <person name="Barry K."/>
            <person name="Clum A."/>
            <person name="Na H."/>
            <person name="Ledsgaard L."/>
            <person name="Lin J."/>
            <person name="Lipzen A."/>
            <person name="Kuo A."/>
            <person name="Riley R."/>
            <person name="Mondo S."/>
            <person name="Labutti K."/>
            <person name="Haridas S."/>
            <person name="Pangalinan J."/>
            <person name="Salamov A.A."/>
            <person name="Simmons B.A."/>
            <person name="Magnuson J.K."/>
            <person name="Chen J."/>
            <person name="Drula E."/>
            <person name="Henrissat B."/>
            <person name="Wiebenga A."/>
            <person name="Lubbers R.J."/>
            <person name="Gomes A.C."/>
            <person name="Macurrencykelacurrency M.R."/>
            <person name="Stajich J."/>
            <person name="Grigoriev I.V."/>
            <person name="Mortensen U.H."/>
            <person name="De Vries R.P."/>
            <person name="Baker S.E."/>
            <person name="Andersen M.R."/>
        </authorList>
    </citation>
    <scope>NUCLEOTIDE SEQUENCE [LARGE SCALE GENOMIC DNA]</scope>
    <source>
        <strain evidence="1 2">CBS 449.75</strain>
    </source>
</reference>
<keyword evidence="2" id="KW-1185">Reference proteome</keyword>
<name>A0ABR4M6A1_9EURO</name>
<protein>
    <submittedName>
        <fullName evidence="1">Uncharacterized protein</fullName>
    </submittedName>
</protein>
<evidence type="ECO:0000313" key="2">
    <source>
        <dbReference type="Proteomes" id="UP001610432"/>
    </source>
</evidence>
<proteinExistence type="predicted"/>
<dbReference type="Proteomes" id="UP001610432">
    <property type="component" value="Unassembled WGS sequence"/>
</dbReference>
<dbReference type="RefSeq" id="XP_070891110.1">
    <property type="nucleotide sequence ID" value="XM_071024191.1"/>
</dbReference>
<accession>A0ABR4M6A1</accession>
<dbReference type="EMBL" id="JBFXLQ010000002">
    <property type="protein sequence ID" value="KAL2872131.1"/>
    <property type="molecule type" value="Genomic_DNA"/>
</dbReference>
<sequence length="177" mass="19466">MLPAAERILSESHLPGELQWILYSALVLQNLRPPTTLRVRAWESLRIILPFVTARVSRTQTASPSPARLTTATQQIGVSSPTLPSLAWSSIFAVRLFASYFRPVVFGLSPLILRLVSHPIAASFTAAWEGGIPVAPRLSPNCPSPTLLPTLPAWPHDSSSWLVDTPPHIFSPRPFLY</sequence>
<evidence type="ECO:0000313" key="1">
    <source>
        <dbReference type="EMBL" id="KAL2872131.1"/>
    </source>
</evidence>
<dbReference type="GeneID" id="98139263"/>
<gene>
    <name evidence="1" type="ORF">BJX67DRAFT_100939</name>
</gene>
<comment type="caution">
    <text evidence="1">The sequence shown here is derived from an EMBL/GenBank/DDBJ whole genome shotgun (WGS) entry which is preliminary data.</text>
</comment>
<organism evidence="1 2">
    <name type="scientific">Aspergillus lucknowensis</name>
    <dbReference type="NCBI Taxonomy" id="176173"/>
    <lineage>
        <taxon>Eukaryota</taxon>
        <taxon>Fungi</taxon>
        <taxon>Dikarya</taxon>
        <taxon>Ascomycota</taxon>
        <taxon>Pezizomycotina</taxon>
        <taxon>Eurotiomycetes</taxon>
        <taxon>Eurotiomycetidae</taxon>
        <taxon>Eurotiales</taxon>
        <taxon>Aspergillaceae</taxon>
        <taxon>Aspergillus</taxon>
        <taxon>Aspergillus subgen. Nidulantes</taxon>
    </lineage>
</organism>